<feature type="region of interest" description="Disordered" evidence="6">
    <location>
        <begin position="21"/>
        <end position="52"/>
    </location>
</feature>
<dbReference type="Pfam" id="PF13616">
    <property type="entry name" value="Rotamase_3"/>
    <property type="match status" value="1"/>
</dbReference>
<keyword evidence="3 4" id="KW-0413">Isomerase</keyword>
<evidence type="ECO:0000259" key="7">
    <source>
        <dbReference type="PROSITE" id="PS50020"/>
    </source>
</evidence>
<evidence type="ECO:0000313" key="12">
    <source>
        <dbReference type="Proteomes" id="UP000663832"/>
    </source>
</evidence>
<gene>
    <name evidence="9" type="ORF">BJG266_LOCUS468</name>
    <name evidence="10" type="ORF">QVE165_LOCUS34858</name>
    <name evidence="11" type="ORF">QVE165_LOCUS35613</name>
</gene>
<dbReference type="Gene3D" id="2.20.70.10">
    <property type="match status" value="1"/>
</dbReference>
<organism evidence="11 12">
    <name type="scientific">Adineta steineri</name>
    <dbReference type="NCBI Taxonomy" id="433720"/>
    <lineage>
        <taxon>Eukaryota</taxon>
        <taxon>Metazoa</taxon>
        <taxon>Spiralia</taxon>
        <taxon>Gnathifera</taxon>
        <taxon>Rotifera</taxon>
        <taxon>Eurotatoria</taxon>
        <taxon>Bdelloidea</taxon>
        <taxon>Adinetida</taxon>
        <taxon>Adinetidae</taxon>
        <taxon>Adineta</taxon>
    </lineage>
</organism>
<evidence type="ECO:0000313" key="10">
    <source>
        <dbReference type="EMBL" id="CAF1366627.1"/>
    </source>
</evidence>
<dbReference type="SMART" id="SM00456">
    <property type="entry name" value="WW"/>
    <property type="match status" value="1"/>
</dbReference>
<dbReference type="GO" id="GO:0005634">
    <property type="term" value="C:nucleus"/>
    <property type="evidence" value="ECO:0007669"/>
    <property type="project" value="TreeGrafter"/>
</dbReference>
<evidence type="ECO:0000313" key="9">
    <source>
        <dbReference type="EMBL" id="CAF0722782.1"/>
    </source>
</evidence>
<dbReference type="InterPro" id="IPR051370">
    <property type="entry name" value="PPIase_Pin1"/>
</dbReference>
<dbReference type="PANTHER" id="PTHR10657:SF4">
    <property type="entry name" value="PEPTIDYL-PROLYL CIS-TRANS ISOMERASE-RELATED"/>
    <property type="match status" value="1"/>
</dbReference>
<evidence type="ECO:0000256" key="1">
    <source>
        <dbReference type="ARBA" id="ARBA00000971"/>
    </source>
</evidence>
<protein>
    <recommendedName>
        <fullName evidence="5">Peptidyl-prolyl cis-trans isomerase</fullName>
        <ecNumber evidence="5">5.2.1.8</ecNumber>
    </recommendedName>
</protein>
<feature type="compositionally biased region" description="Polar residues" evidence="6">
    <location>
        <begin position="32"/>
        <end position="41"/>
    </location>
</feature>
<dbReference type="AlphaFoldDB" id="A0A815JRK2"/>
<dbReference type="InterPro" id="IPR000297">
    <property type="entry name" value="PPIase_PpiC"/>
</dbReference>
<sequence length="164" mass="18089">MSDLPPGWVKKVSSRTGKEYYIDPVTRESQWEHPSSTSNKPSGGRKSGNGDQVQVLHILVKHTGSRNPKNYKGETITRSKEEAQRKLDDIINELNNASDLESTFRRIAKDKSDCSSGQRGGDLGMFGHGAMQKAFEEASFALNIDEMSPVVDSDSGLHVILRIA</sequence>
<evidence type="ECO:0000256" key="6">
    <source>
        <dbReference type="SAM" id="MobiDB-lite"/>
    </source>
</evidence>
<feature type="compositionally biased region" description="Basic and acidic residues" evidence="6">
    <location>
        <begin position="21"/>
        <end position="31"/>
    </location>
</feature>
<comment type="caution">
    <text evidence="11">The sequence shown here is derived from an EMBL/GenBank/DDBJ whole genome shotgun (WGS) entry which is preliminary data.</text>
</comment>
<dbReference type="GO" id="GO:0005829">
    <property type="term" value="C:cytosol"/>
    <property type="evidence" value="ECO:0007669"/>
    <property type="project" value="TreeGrafter"/>
</dbReference>
<accession>A0A815JRK2</accession>
<dbReference type="EMBL" id="CAJNOM010000333">
    <property type="protein sequence ID" value="CAF1366627.1"/>
    <property type="molecule type" value="Genomic_DNA"/>
</dbReference>
<name>A0A815JRK2_9BILA</name>
<dbReference type="PROSITE" id="PS01159">
    <property type="entry name" value="WW_DOMAIN_1"/>
    <property type="match status" value="1"/>
</dbReference>
<comment type="catalytic activity">
    <reaction evidence="1 5">
        <text>[protein]-peptidylproline (omega=180) = [protein]-peptidylproline (omega=0)</text>
        <dbReference type="Rhea" id="RHEA:16237"/>
        <dbReference type="Rhea" id="RHEA-COMP:10747"/>
        <dbReference type="Rhea" id="RHEA-COMP:10748"/>
        <dbReference type="ChEBI" id="CHEBI:83833"/>
        <dbReference type="ChEBI" id="CHEBI:83834"/>
        <dbReference type="EC" id="5.2.1.8"/>
    </reaction>
</comment>
<evidence type="ECO:0000256" key="4">
    <source>
        <dbReference type="PROSITE-ProRule" id="PRU00278"/>
    </source>
</evidence>
<dbReference type="CDD" id="cd00201">
    <property type="entry name" value="WW"/>
    <property type="match status" value="1"/>
</dbReference>
<dbReference type="GO" id="GO:0080090">
    <property type="term" value="P:regulation of primary metabolic process"/>
    <property type="evidence" value="ECO:0007669"/>
    <property type="project" value="UniProtKB-ARBA"/>
</dbReference>
<dbReference type="SUPFAM" id="SSF54534">
    <property type="entry name" value="FKBP-like"/>
    <property type="match status" value="1"/>
</dbReference>
<dbReference type="InterPro" id="IPR001202">
    <property type="entry name" value="WW_dom"/>
</dbReference>
<evidence type="ECO:0000259" key="8">
    <source>
        <dbReference type="PROSITE" id="PS50198"/>
    </source>
</evidence>
<evidence type="ECO:0000313" key="11">
    <source>
        <dbReference type="EMBL" id="CAF1380171.1"/>
    </source>
</evidence>
<dbReference type="SUPFAM" id="SSF51045">
    <property type="entry name" value="WW domain"/>
    <property type="match status" value="1"/>
</dbReference>
<evidence type="ECO:0000256" key="2">
    <source>
        <dbReference type="ARBA" id="ARBA00023110"/>
    </source>
</evidence>
<keyword evidence="12" id="KW-1185">Reference proteome</keyword>
<evidence type="ECO:0000256" key="5">
    <source>
        <dbReference type="RuleBase" id="RU363014"/>
    </source>
</evidence>
<dbReference type="EMBL" id="CAJNOI010000001">
    <property type="protein sequence ID" value="CAF0722782.1"/>
    <property type="molecule type" value="Genomic_DNA"/>
</dbReference>
<dbReference type="Pfam" id="PF00397">
    <property type="entry name" value="WW"/>
    <property type="match status" value="1"/>
</dbReference>
<dbReference type="GO" id="GO:0003755">
    <property type="term" value="F:peptidyl-prolyl cis-trans isomerase activity"/>
    <property type="evidence" value="ECO:0007669"/>
    <property type="project" value="UniProtKB-UniRule"/>
</dbReference>
<dbReference type="EC" id="5.2.1.8" evidence="5"/>
<dbReference type="InterPro" id="IPR036020">
    <property type="entry name" value="WW_dom_sf"/>
</dbReference>
<keyword evidence="2 4" id="KW-0697">Rotamase</keyword>
<reference evidence="11" key="1">
    <citation type="submission" date="2021-02" db="EMBL/GenBank/DDBJ databases">
        <authorList>
            <person name="Nowell W R."/>
        </authorList>
    </citation>
    <scope>NUCLEOTIDE SEQUENCE</scope>
</reference>
<dbReference type="PROSITE" id="PS50198">
    <property type="entry name" value="PPIC_PPIASE_2"/>
    <property type="match status" value="1"/>
</dbReference>
<evidence type="ECO:0000256" key="3">
    <source>
        <dbReference type="ARBA" id="ARBA00023235"/>
    </source>
</evidence>
<feature type="domain" description="PpiC" evidence="8">
    <location>
        <begin position="50"/>
        <end position="164"/>
    </location>
</feature>
<dbReference type="EMBL" id="CAJNOM010000348">
    <property type="protein sequence ID" value="CAF1380171.1"/>
    <property type="molecule type" value="Genomic_DNA"/>
</dbReference>
<feature type="domain" description="WW" evidence="7">
    <location>
        <begin position="2"/>
        <end position="36"/>
    </location>
</feature>
<dbReference type="Gene3D" id="3.10.50.40">
    <property type="match status" value="1"/>
</dbReference>
<proteinExistence type="predicted"/>
<dbReference type="OrthoDB" id="2530521at2759"/>
<dbReference type="InterPro" id="IPR046357">
    <property type="entry name" value="PPIase_dom_sf"/>
</dbReference>
<dbReference type="GO" id="GO:0060255">
    <property type="term" value="P:regulation of macromolecule metabolic process"/>
    <property type="evidence" value="ECO:0007669"/>
    <property type="project" value="UniProtKB-ARBA"/>
</dbReference>
<dbReference type="Proteomes" id="UP000663877">
    <property type="component" value="Unassembled WGS sequence"/>
</dbReference>
<dbReference type="Proteomes" id="UP000663832">
    <property type="component" value="Unassembled WGS sequence"/>
</dbReference>
<dbReference type="FunFam" id="3.10.50.40:FF:000010">
    <property type="entry name" value="Peptidyl-prolyl cis-trans isomerase Pin1"/>
    <property type="match status" value="1"/>
</dbReference>
<dbReference type="PROSITE" id="PS50020">
    <property type="entry name" value="WW_DOMAIN_2"/>
    <property type="match status" value="1"/>
</dbReference>
<dbReference type="PANTHER" id="PTHR10657">
    <property type="entry name" value="PEPTIDYL-PROLYL CIS-TRANS ISOMERASE"/>
    <property type="match status" value="1"/>
</dbReference>